<dbReference type="PANTHER" id="PTHR43798">
    <property type="entry name" value="MONOACYLGLYCEROL LIPASE"/>
    <property type="match status" value="1"/>
</dbReference>
<dbReference type="Gene3D" id="3.40.50.1820">
    <property type="entry name" value="alpha/beta hydrolase"/>
    <property type="match status" value="1"/>
</dbReference>
<evidence type="ECO:0000259" key="1">
    <source>
        <dbReference type="Pfam" id="PF00561"/>
    </source>
</evidence>
<dbReference type="InterPro" id="IPR000639">
    <property type="entry name" value="Epox_hydrolase-like"/>
</dbReference>
<dbReference type="PANTHER" id="PTHR43798:SF33">
    <property type="entry name" value="HYDROLASE, PUTATIVE (AFU_ORTHOLOGUE AFUA_2G14860)-RELATED"/>
    <property type="match status" value="1"/>
</dbReference>
<dbReference type="PRINTS" id="PR00412">
    <property type="entry name" value="EPOXHYDRLASE"/>
</dbReference>
<feature type="domain" description="AB hydrolase-1" evidence="1">
    <location>
        <begin position="28"/>
        <end position="266"/>
    </location>
</feature>
<proteinExistence type="predicted"/>
<dbReference type="Proteomes" id="UP000199028">
    <property type="component" value="Unassembled WGS sequence"/>
</dbReference>
<protein>
    <submittedName>
        <fullName evidence="2">2-hydroxymuconate-semialdehyde hydrolase</fullName>
    </submittedName>
</protein>
<dbReference type="SUPFAM" id="SSF53474">
    <property type="entry name" value="alpha/beta-Hydrolases"/>
    <property type="match status" value="1"/>
</dbReference>
<name>A0A1H9UPJ7_9PSEU</name>
<dbReference type="InterPro" id="IPR029058">
    <property type="entry name" value="AB_hydrolase_fold"/>
</dbReference>
<keyword evidence="3" id="KW-1185">Reference proteome</keyword>
<gene>
    <name evidence="2" type="ORF">SAMN05216195_10956</name>
</gene>
<dbReference type="GO" id="GO:0016787">
    <property type="term" value="F:hydrolase activity"/>
    <property type="evidence" value="ECO:0007669"/>
    <property type="project" value="UniProtKB-KW"/>
</dbReference>
<organism evidence="2 3">
    <name type="scientific">Lentzea flaviverrucosa</name>
    <dbReference type="NCBI Taxonomy" id="200379"/>
    <lineage>
        <taxon>Bacteria</taxon>
        <taxon>Bacillati</taxon>
        <taxon>Actinomycetota</taxon>
        <taxon>Actinomycetes</taxon>
        <taxon>Pseudonocardiales</taxon>
        <taxon>Pseudonocardiaceae</taxon>
        <taxon>Lentzea</taxon>
    </lineage>
</organism>
<sequence>MGWMWRERRVPGETEIFVAWQEGSRDRTLLAIHGGPDWDHSYLREPLDRLDCRLLLPDLRGCGRSGRAPEYHPDGVVEDLVRVLDAFEVERADVLGHSYGGMVAQRFAITHPARVRSLIVSGSSVLPVPPDAFGGWAERDEVMADQEDPWQRDDLTPEQCVRADAFAAVEANVRRAARIPGYLKRLSQVRFGAEWVRQLQTAGLVSPRLPDAARSIAGLGVPVLLLHGRQDMTFPVSLVEPTLGLIPRASAVVLENAGHMLHVDDPDGYLRAVREFLEGAALDGGLELGSARPV</sequence>
<dbReference type="EMBL" id="FOFT01000009">
    <property type="protein sequence ID" value="SES11279.1"/>
    <property type="molecule type" value="Genomic_DNA"/>
</dbReference>
<dbReference type="GO" id="GO:0016020">
    <property type="term" value="C:membrane"/>
    <property type="evidence" value="ECO:0007669"/>
    <property type="project" value="TreeGrafter"/>
</dbReference>
<dbReference type="InterPro" id="IPR000073">
    <property type="entry name" value="AB_hydrolase_1"/>
</dbReference>
<dbReference type="AlphaFoldDB" id="A0A1H9UPJ7"/>
<keyword evidence="2" id="KW-0378">Hydrolase</keyword>
<dbReference type="InterPro" id="IPR050266">
    <property type="entry name" value="AB_hydrolase_sf"/>
</dbReference>
<evidence type="ECO:0000313" key="2">
    <source>
        <dbReference type="EMBL" id="SES11279.1"/>
    </source>
</evidence>
<dbReference type="Pfam" id="PF00561">
    <property type="entry name" value="Abhydrolase_1"/>
    <property type="match status" value="1"/>
</dbReference>
<dbReference type="PRINTS" id="PR00111">
    <property type="entry name" value="ABHYDROLASE"/>
</dbReference>
<evidence type="ECO:0000313" key="3">
    <source>
        <dbReference type="Proteomes" id="UP000199028"/>
    </source>
</evidence>
<accession>A0A1H9UPJ7</accession>
<reference evidence="3" key="1">
    <citation type="submission" date="2016-10" db="EMBL/GenBank/DDBJ databases">
        <authorList>
            <person name="Varghese N."/>
            <person name="Submissions S."/>
        </authorList>
    </citation>
    <scope>NUCLEOTIDE SEQUENCE [LARGE SCALE GENOMIC DNA]</scope>
    <source>
        <strain evidence="3">CGMCC 4.578</strain>
    </source>
</reference>